<organism evidence="2 3">
    <name type="scientific">Arsenophonus apicola</name>
    <dbReference type="NCBI Taxonomy" id="2879119"/>
    <lineage>
        <taxon>Bacteria</taxon>
        <taxon>Pseudomonadati</taxon>
        <taxon>Pseudomonadota</taxon>
        <taxon>Gammaproteobacteria</taxon>
        <taxon>Enterobacterales</taxon>
        <taxon>Morganellaceae</taxon>
        <taxon>Arsenophonus</taxon>
    </lineage>
</organism>
<accession>A0ABY8NYK0</accession>
<dbReference type="RefSeq" id="WP_280937053.1">
    <property type="nucleotide sequence ID" value="NZ_CP123758.1"/>
</dbReference>
<evidence type="ECO:0000313" key="2">
    <source>
        <dbReference type="EMBL" id="WGO82328.1"/>
    </source>
</evidence>
<geneLocation type="plasmid" evidence="2 3">
    <name>paApi_AU2</name>
</geneLocation>
<keyword evidence="1" id="KW-0175">Coiled coil</keyword>
<keyword evidence="3" id="KW-1185">Reference proteome</keyword>
<reference evidence="2 3" key="1">
    <citation type="submission" date="2023-04" db="EMBL/GenBank/DDBJ databases">
        <title>Genome dynamics across the evolutionary transition to endosymbiosis.</title>
        <authorList>
            <person name="Siozios S."/>
            <person name="Nadal-Jimenez P."/>
            <person name="Azagi T."/>
            <person name="Sprong H."/>
            <person name="Frost C.L."/>
            <person name="Parratt S.R."/>
            <person name="Taylor G."/>
            <person name="Brettell L."/>
            <person name="Lew K.C."/>
            <person name="Croft L."/>
            <person name="King K.C."/>
            <person name="Brockhurst M.A."/>
            <person name="Hypsa V."/>
            <person name="Novakova E."/>
            <person name="Darby A.C."/>
            <person name="Hurst G.D.D."/>
        </authorList>
    </citation>
    <scope>NUCLEOTIDE SEQUENCE [LARGE SCALE GENOMIC DNA]</scope>
    <source>
        <strain evidence="3">aApi_AU</strain>
        <plasmid evidence="2 3">paApi_AU2</plasmid>
    </source>
</reference>
<proteinExistence type="predicted"/>
<feature type="coiled-coil region" evidence="1">
    <location>
        <begin position="48"/>
        <end position="75"/>
    </location>
</feature>
<name>A0ABY8NYK0_9GAMM</name>
<evidence type="ECO:0000256" key="1">
    <source>
        <dbReference type="SAM" id="Coils"/>
    </source>
</evidence>
<sequence>MRLDNPRIVTAKHPNMGNLVGVTNGSRDLSDSIYLSSIDIRDDDDREVRTFKAIIQCLTNENDRLKKENHRLMKIYREIGKKRNNFSFINLT</sequence>
<gene>
    <name evidence="2" type="ORF">QG404_00920</name>
</gene>
<protein>
    <submittedName>
        <fullName evidence="2">Uncharacterized protein</fullName>
    </submittedName>
</protein>
<keyword evidence="2" id="KW-0614">Plasmid</keyword>
<dbReference type="Proteomes" id="UP001231859">
    <property type="component" value="Plasmid paApi_AU2"/>
</dbReference>
<dbReference type="EMBL" id="CP123758">
    <property type="protein sequence ID" value="WGO82328.1"/>
    <property type="molecule type" value="Genomic_DNA"/>
</dbReference>
<evidence type="ECO:0000313" key="3">
    <source>
        <dbReference type="Proteomes" id="UP001231859"/>
    </source>
</evidence>